<dbReference type="RefSeq" id="WP_047964045.1">
    <property type="nucleotide sequence ID" value="NZ_CAWMBG010000099.1"/>
</dbReference>
<dbReference type="PANTHER" id="PTHR45982:SF1">
    <property type="entry name" value="REGULATOR OF CHROMOSOME CONDENSATION"/>
    <property type="match status" value="1"/>
</dbReference>
<name>A0A0J5IMJ3_9GAMM</name>
<dbReference type="AlphaFoldDB" id="A0A0J5IMJ3"/>
<sequence>MSFLSAPILPQAVGGVLDKSKISDNTIKVAIPKYEGIAEKDIITLHFTSGTPIVYKLPNPEKLDDPFIIPNIDKSQVPDGEYNLYYLVRHITSVDSRFSDAISVKVIDGTSTQPPVKPSTDVPFFVIGARSTLYSTANALYGPQRLTAWDKDNKPAEVNWTYAGKTKTDRSWQKTTSHYFYDVAPHLPLIASLGDHQVTLNPLNIFGNGGTSDSLYATQPTAPRNEALPFGLPEDFSSSFAALLDNKGLVTWGNMNSRNLGLVARNVKKVAASGVGYVALSADGSLSFWGVPNDIGLSVPSGNDYVDVGIGSTSLIALRSNGYYAVSGFNEGVGVTNYLGATDSVLLFGNDTGVFGFNTDTAEATWWVSSYAGGQPHWPLNSLGSNYVHPRAIVPANNGAIFIGQNGSAEFWPPPLVPAKNPAGNRGPLVANNVIQAVYSIDWSGFGTGAACLDDSEQIYLDSSGIISTGVADMSGNRQTLILRYNDGSVDAFGKDHRIVPPELRSKNNVVQVTCTSQAYAALHQDGTVTVWGDPNYGGAIDYSVSSQLHNVRAIYATGKAFAALTSDNRVVTWGENIGGGNSDAVQSLLNGNISYYA</sequence>
<organism evidence="1 2">
    <name type="scientific">Xenorhabdus khoisanae</name>
    <dbReference type="NCBI Taxonomy" id="880157"/>
    <lineage>
        <taxon>Bacteria</taxon>
        <taxon>Pseudomonadati</taxon>
        <taxon>Pseudomonadota</taxon>
        <taxon>Gammaproteobacteria</taxon>
        <taxon>Enterobacterales</taxon>
        <taxon>Morganellaceae</taxon>
        <taxon>Xenorhabdus</taxon>
    </lineage>
</organism>
<accession>A0A0J5IMJ3</accession>
<dbReference type="PATRIC" id="fig|880157.4.peg.3060"/>
<dbReference type="STRING" id="880157.AB204_14340"/>
<dbReference type="PANTHER" id="PTHR45982">
    <property type="entry name" value="REGULATOR OF CHROMOSOME CONDENSATION"/>
    <property type="match status" value="1"/>
</dbReference>
<protein>
    <submittedName>
        <fullName evidence="1">Uncharacterized protein</fullName>
    </submittedName>
</protein>
<evidence type="ECO:0000313" key="2">
    <source>
        <dbReference type="Proteomes" id="UP000036277"/>
    </source>
</evidence>
<dbReference type="Proteomes" id="UP000036277">
    <property type="component" value="Unassembled WGS sequence"/>
</dbReference>
<dbReference type="InterPro" id="IPR009091">
    <property type="entry name" value="RCC1/BLIP-II"/>
</dbReference>
<dbReference type="InterPro" id="IPR051553">
    <property type="entry name" value="Ran_GTPase-activating"/>
</dbReference>
<dbReference type="EMBL" id="LFCV01000099">
    <property type="protein sequence ID" value="KMJ44395.1"/>
    <property type="molecule type" value="Genomic_DNA"/>
</dbReference>
<comment type="caution">
    <text evidence="1">The sequence shown here is derived from an EMBL/GenBank/DDBJ whole genome shotgun (WGS) entry which is preliminary data.</text>
</comment>
<dbReference type="Pfam" id="PF13540">
    <property type="entry name" value="RCC1_2"/>
    <property type="match status" value="1"/>
</dbReference>
<reference evidence="1 2" key="1">
    <citation type="submission" date="2015-06" db="EMBL/GenBank/DDBJ databases">
        <title>Draft Whole-Genome Sequence of the Entomopathogenic Bacterium Xenorhabdus khoisanae.</title>
        <authorList>
            <person name="Naidoo S."/>
            <person name="Featherston J."/>
            <person name="Gray V.M."/>
        </authorList>
    </citation>
    <scope>NUCLEOTIDE SEQUENCE [LARGE SCALE GENOMIC DNA]</scope>
    <source>
        <strain evidence="1 2">MCB</strain>
    </source>
</reference>
<dbReference type="Gene3D" id="2.130.10.30">
    <property type="entry name" value="Regulator of chromosome condensation 1/beta-lactamase-inhibitor protein II"/>
    <property type="match status" value="2"/>
</dbReference>
<keyword evidence="2" id="KW-1185">Reference proteome</keyword>
<gene>
    <name evidence="1" type="ORF">AB204_14340</name>
</gene>
<evidence type="ECO:0000313" key="1">
    <source>
        <dbReference type="EMBL" id="KMJ44395.1"/>
    </source>
</evidence>
<dbReference type="OrthoDB" id="6439374at2"/>
<dbReference type="SUPFAM" id="SSF50985">
    <property type="entry name" value="RCC1/BLIP-II"/>
    <property type="match status" value="1"/>
</dbReference>
<proteinExistence type="predicted"/>